<dbReference type="GO" id="GO:0045504">
    <property type="term" value="F:dynein heavy chain binding"/>
    <property type="evidence" value="ECO:0007669"/>
    <property type="project" value="TreeGrafter"/>
</dbReference>
<dbReference type="SMART" id="SM00320">
    <property type="entry name" value="WD40"/>
    <property type="match status" value="6"/>
</dbReference>
<evidence type="ECO:0000256" key="6">
    <source>
        <dbReference type="ARBA" id="ARBA00023212"/>
    </source>
</evidence>
<evidence type="ECO:0000256" key="4">
    <source>
        <dbReference type="ARBA" id="ARBA00022574"/>
    </source>
</evidence>
<dbReference type="FunFam" id="2.130.10.10:FF:000781">
    <property type="entry name" value="Cytoplasmic dynein intermediate chain"/>
    <property type="match status" value="1"/>
</dbReference>
<evidence type="ECO:0000256" key="1">
    <source>
        <dbReference type="ARBA" id="ARBA00004245"/>
    </source>
</evidence>
<keyword evidence="10" id="KW-1185">Reference proteome</keyword>
<dbReference type="OrthoDB" id="10265800at2759"/>
<keyword evidence="4 7" id="KW-0853">WD repeat</keyword>
<sequence length="653" mass="72976">MERKVELERKKAKLQALREEKERRRKEKEQKDLEEAKTGVTVEKDTRKDLDEMLSSLGVAPVSEVLSSLSSVTSVTSETSMQTPDASLAPTLNGQSIKVKKAQALSIVQVQVTNIQPKENVVYTKQTQTTSSGTHHELRDAHATDYYVLTFGDAQGDDEDHSLSHLDHGGFHSKLPPGILPHGLPTVKEVAPAITPQEYKKDDMKIAKELSEEQKQMIILSEDFQRFVLKSGKVMERALSEVVDIYTDYIGGSESDEGLDEKSSARLSLNRVFYDDRWSKNRCVTSFDWSTHFPELMVASYHNNDEMPNEPDGVVVVWNTKYKKHTPEDVFHCQSAVMSTCFAKFHPNLILGGTYSGQIVLWDNRVQKRTPIQRTPLSSTAHTHPVYCLAMVGTQNTHNLISVSSDGRLCSWSLDMLSQPQDVLELQQKQTKPITVTCMSFLQDEINNFVLGSEDGYVHSASRHGNRPGIIETYEKHLGPVTGISTHQNQVSSDYSHLFLTSSIDWTIKLWSLKDTKPLYSFEDNSDYVMDVAWSPTHPSLFAAVDGSGRLDLWNLNQDTEVPTCSVVVEGAPALNRVSWTPSGLHVTIGDESGKIYVYDVADSIGVPKIDEWQRFGATLHDIKMNTNEDFEDIDKSASIPQQPASLTGTAVV</sequence>
<keyword evidence="6" id="KW-0206">Cytoskeleton</keyword>
<name>A0A9P0IU77_9DIPT</name>
<dbReference type="Pfam" id="PF00400">
    <property type="entry name" value="WD40"/>
    <property type="match status" value="3"/>
</dbReference>
<organism evidence="9 10">
    <name type="scientific">Chironomus riparius</name>
    <dbReference type="NCBI Taxonomy" id="315576"/>
    <lineage>
        <taxon>Eukaryota</taxon>
        <taxon>Metazoa</taxon>
        <taxon>Ecdysozoa</taxon>
        <taxon>Arthropoda</taxon>
        <taxon>Hexapoda</taxon>
        <taxon>Insecta</taxon>
        <taxon>Pterygota</taxon>
        <taxon>Neoptera</taxon>
        <taxon>Endopterygota</taxon>
        <taxon>Diptera</taxon>
        <taxon>Nematocera</taxon>
        <taxon>Chironomoidea</taxon>
        <taxon>Chironomidae</taxon>
        <taxon>Chironominae</taxon>
        <taxon>Chironomus</taxon>
    </lineage>
</organism>
<evidence type="ECO:0000256" key="2">
    <source>
        <dbReference type="ARBA" id="ARBA00011059"/>
    </source>
</evidence>
<dbReference type="GO" id="GO:0010970">
    <property type="term" value="P:transport along microtubule"/>
    <property type="evidence" value="ECO:0007669"/>
    <property type="project" value="TreeGrafter"/>
</dbReference>
<dbReference type="GO" id="GO:0005868">
    <property type="term" value="C:cytoplasmic dynein complex"/>
    <property type="evidence" value="ECO:0007669"/>
    <property type="project" value="InterPro"/>
</dbReference>
<dbReference type="SUPFAM" id="SSF50978">
    <property type="entry name" value="WD40 repeat-like"/>
    <property type="match status" value="1"/>
</dbReference>
<accession>A0A9P0IU77</accession>
<keyword evidence="5" id="KW-0677">Repeat</keyword>
<feature type="region of interest" description="Disordered" evidence="8">
    <location>
        <begin position="16"/>
        <end position="48"/>
    </location>
</feature>
<dbReference type="Gene3D" id="2.130.10.10">
    <property type="entry name" value="YVTN repeat-like/Quinoprotein amine dehydrogenase"/>
    <property type="match status" value="2"/>
</dbReference>
<evidence type="ECO:0008006" key="11">
    <source>
        <dbReference type="Google" id="ProtNLM"/>
    </source>
</evidence>
<dbReference type="PANTHER" id="PTHR12442">
    <property type="entry name" value="DYNEIN INTERMEDIATE CHAIN"/>
    <property type="match status" value="1"/>
</dbReference>
<evidence type="ECO:0000313" key="9">
    <source>
        <dbReference type="EMBL" id="CAH1719082.1"/>
    </source>
</evidence>
<feature type="repeat" description="WD" evidence="7">
    <location>
        <begin position="474"/>
        <end position="521"/>
    </location>
</feature>
<dbReference type="InterPro" id="IPR025956">
    <property type="entry name" value="DYNC1I1/DYNC1I2"/>
</dbReference>
<reference evidence="9" key="2">
    <citation type="submission" date="2022-10" db="EMBL/GenBank/DDBJ databases">
        <authorList>
            <consortium name="ENA_rothamsted_submissions"/>
            <consortium name="culmorum"/>
            <person name="King R."/>
        </authorList>
    </citation>
    <scope>NUCLEOTIDE SEQUENCE</scope>
</reference>
<dbReference type="InterPro" id="IPR015943">
    <property type="entry name" value="WD40/YVTN_repeat-like_dom_sf"/>
</dbReference>
<dbReference type="GO" id="GO:0045503">
    <property type="term" value="F:dynein light chain binding"/>
    <property type="evidence" value="ECO:0007669"/>
    <property type="project" value="TreeGrafter"/>
</dbReference>
<comment type="subcellular location">
    <subcellularLocation>
        <location evidence="1">Cytoplasm</location>
        <location evidence="1">Cytoskeleton</location>
    </subcellularLocation>
</comment>
<proteinExistence type="inferred from homology"/>
<dbReference type="Proteomes" id="UP001153620">
    <property type="component" value="Chromosome 2"/>
</dbReference>
<dbReference type="PANTHER" id="PTHR12442:SF22">
    <property type="entry name" value="CYTOPLASMIC DYNEIN 1 INTERMEDIATE CHAIN-RELATED"/>
    <property type="match status" value="1"/>
</dbReference>
<dbReference type="Pfam" id="PF11540">
    <property type="entry name" value="Dynein_IC2"/>
    <property type="match status" value="1"/>
</dbReference>
<evidence type="ECO:0000256" key="8">
    <source>
        <dbReference type="SAM" id="MobiDB-lite"/>
    </source>
</evidence>
<dbReference type="EMBL" id="OU895878">
    <property type="protein sequence ID" value="CAH1719082.1"/>
    <property type="molecule type" value="Genomic_DNA"/>
</dbReference>
<dbReference type="PROSITE" id="PS50082">
    <property type="entry name" value="WD_REPEATS_2"/>
    <property type="match status" value="1"/>
</dbReference>
<keyword evidence="3" id="KW-0963">Cytoplasm</keyword>
<evidence type="ECO:0000313" key="10">
    <source>
        <dbReference type="Proteomes" id="UP001153620"/>
    </source>
</evidence>
<dbReference type="InterPro" id="IPR036322">
    <property type="entry name" value="WD40_repeat_dom_sf"/>
</dbReference>
<dbReference type="AlphaFoldDB" id="A0A9P0IU77"/>
<gene>
    <name evidence="9" type="ORF">CHIRRI_LOCUS6422</name>
</gene>
<comment type="similarity">
    <text evidence="2">Belongs to the dynein intermediate chain family.</text>
</comment>
<evidence type="ECO:0000256" key="7">
    <source>
        <dbReference type="PROSITE-ProRule" id="PRU00221"/>
    </source>
</evidence>
<protein>
    <recommendedName>
        <fullName evidence="11">Cytoplasmic dynein intermediate chain</fullName>
    </recommendedName>
</protein>
<dbReference type="InterPro" id="IPR001680">
    <property type="entry name" value="WD40_rpt"/>
</dbReference>
<evidence type="ECO:0000256" key="5">
    <source>
        <dbReference type="ARBA" id="ARBA00022737"/>
    </source>
</evidence>
<reference evidence="9" key="1">
    <citation type="submission" date="2022-01" db="EMBL/GenBank/DDBJ databases">
        <authorList>
            <person name="King R."/>
        </authorList>
    </citation>
    <scope>NUCLEOTIDE SEQUENCE</scope>
</reference>
<dbReference type="InterPro" id="IPR050687">
    <property type="entry name" value="Dynein_IC"/>
</dbReference>
<evidence type="ECO:0000256" key="3">
    <source>
        <dbReference type="ARBA" id="ARBA00022490"/>
    </source>
</evidence>